<dbReference type="RefSeq" id="WP_051225421.1">
    <property type="nucleotide sequence ID" value="NZ_AUEH01000046.1"/>
</dbReference>
<dbReference type="InterPro" id="IPR014820">
    <property type="entry name" value="PriCT_1"/>
</dbReference>
<comment type="caution">
    <text evidence="2">The sequence shown here is derived from an EMBL/GenBank/DDBJ whole genome shotgun (WGS) entry which is preliminary data.</text>
</comment>
<dbReference type="EMBL" id="AZFW01000126">
    <property type="protein sequence ID" value="KRM25164.1"/>
    <property type="molecule type" value="Genomic_DNA"/>
</dbReference>
<dbReference type="Proteomes" id="UP000050949">
    <property type="component" value="Unassembled WGS sequence"/>
</dbReference>
<proteinExistence type="predicted"/>
<feature type="domain" description="Primase C-terminal 1" evidence="1">
    <location>
        <begin position="278"/>
        <end position="332"/>
    </location>
</feature>
<dbReference type="PATRIC" id="fig|1122147.4.peg.1140"/>
<reference evidence="2 3" key="1">
    <citation type="journal article" date="2015" name="Genome Announc.">
        <title>Expanding the biotechnology potential of lactobacilli through comparative genomics of 213 strains and associated genera.</title>
        <authorList>
            <person name="Sun Z."/>
            <person name="Harris H.M."/>
            <person name="McCann A."/>
            <person name="Guo C."/>
            <person name="Argimon S."/>
            <person name="Zhang W."/>
            <person name="Yang X."/>
            <person name="Jeffery I.B."/>
            <person name="Cooney J.C."/>
            <person name="Kagawa T.F."/>
            <person name="Liu W."/>
            <person name="Song Y."/>
            <person name="Salvetti E."/>
            <person name="Wrobel A."/>
            <person name="Rasinkangas P."/>
            <person name="Parkhill J."/>
            <person name="Rea M.C."/>
            <person name="O'Sullivan O."/>
            <person name="Ritari J."/>
            <person name="Douillard F.P."/>
            <person name="Paul Ross R."/>
            <person name="Yang R."/>
            <person name="Briner A.E."/>
            <person name="Felis G.E."/>
            <person name="de Vos W.M."/>
            <person name="Barrangou R."/>
            <person name="Klaenhammer T.R."/>
            <person name="Caufield P.W."/>
            <person name="Cui Y."/>
            <person name="Zhang H."/>
            <person name="O'Toole P.W."/>
        </authorList>
    </citation>
    <scope>NUCLEOTIDE SEQUENCE [LARGE SCALE GENOMIC DNA]</scope>
    <source>
        <strain evidence="2 3">DSM 16991</strain>
    </source>
</reference>
<dbReference type="Pfam" id="PF08708">
    <property type="entry name" value="PriCT_1"/>
    <property type="match status" value="1"/>
</dbReference>
<accession>A0A0R1XEF4</accession>
<dbReference type="eggNOG" id="COG1959">
    <property type="taxonomic scope" value="Bacteria"/>
</dbReference>
<gene>
    <name evidence="2" type="ORF">FC91_GL001102</name>
</gene>
<sequence length="506" mass="57233">MATEAHVAIAAILHNTVLERKPQNSKLIGLTADPNKAHRTGTVFAFRDKIRMSMACGVVLRSIESLDDNEDKFTHWTPNVFCYGKRTGGTVSGFTEGNLFAINTFVIDIDFPSSRARDSYARQHDITWDTIIDGNIFPTLILLTDKGYQVYYVLRKAAFVRRRDDRLRVVESAKIIAKNLKECLAQKLPQVDLGANDFGIARIPRNDNIVFFEPHLMHRFSDLKQWSIRYSKQKRATKGGSTPQLRLLAGGKQIDQAWFGQVLRCAKIHATGKGGGVGRHNAAFTLALACYQSGVEQEACDHMLDEWNTRLNHPQNPRDVAHAVRDAYSGRYQAASPVYIKYISYRWFDGRLTIPPTMWYKFAKSRDERKYSHAEEWADDTLTWLQAHLGPDGSKWTVRQLTVELGMSKAALDAAFKQLRAQNKITVATQRGCMGYTWIQTVANIYAQLVAKRNRSRETYGSGLAFADDWADELSDKQQPSMAQITQQIDLFFDSIDPPDTRRGAG</sequence>
<evidence type="ECO:0000313" key="2">
    <source>
        <dbReference type="EMBL" id="KRM25164.1"/>
    </source>
</evidence>
<dbReference type="OrthoDB" id="1790977at2"/>
<organism evidence="2 3">
    <name type="scientific">Schleiferilactobacillus harbinensis DSM 16991</name>
    <dbReference type="NCBI Taxonomy" id="1122147"/>
    <lineage>
        <taxon>Bacteria</taxon>
        <taxon>Bacillati</taxon>
        <taxon>Bacillota</taxon>
        <taxon>Bacilli</taxon>
        <taxon>Lactobacillales</taxon>
        <taxon>Lactobacillaceae</taxon>
        <taxon>Schleiferilactobacillus</taxon>
    </lineage>
</organism>
<dbReference type="AlphaFoldDB" id="A0A0R1XEF4"/>
<evidence type="ECO:0000313" key="3">
    <source>
        <dbReference type="Proteomes" id="UP000050949"/>
    </source>
</evidence>
<protein>
    <submittedName>
        <fullName evidence="2">Plasmid replication protein</fullName>
    </submittedName>
</protein>
<evidence type="ECO:0000259" key="1">
    <source>
        <dbReference type="Pfam" id="PF08708"/>
    </source>
</evidence>
<name>A0A0R1XEF4_9LACO</name>